<keyword evidence="3" id="KW-1185">Reference proteome</keyword>
<dbReference type="AlphaFoldDB" id="A0A4S3KHA6"/>
<dbReference type="RefSeq" id="WP_136258308.1">
    <property type="nucleotide sequence ID" value="NZ_MWIO01000025.1"/>
</dbReference>
<dbReference type="EMBL" id="MWIO01000025">
    <property type="protein sequence ID" value="THD07678.1"/>
    <property type="molecule type" value="Genomic_DNA"/>
</dbReference>
<keyword evidence="1" id="KW-0812">Transmembrane</keyword>
<feature type="transmembrane region" description="Helical" evidence="1">
    <location>
        <begin position="21"/>
        <end position="41"/>
    </location>
</feature>
<dbReference type="Gene3D" id="3.30.700.10">
    <property type="entry name" value="Glycoprotein, Type 4 Pilin"/>
    <property type="match status" value="1"/>
</dbReference>
<comment type="caution">
    <text evidence="2">The sequence shown here is derived from an EMBL/GenBank/DDBJ whole genome shotgun (WGS) entry which is preliminary data.</text>
</comment>
<protein>
    <submittedName>
        <fullName evidence="2">Uncharacterized protein</fullName>
    </submittedName>
</protein>
<dbReference type="OrthoDB" id="5918848at2"/>
<keyword evidence="1" id="KW-0472">Membrane</keyword>
<organism evidence="2 3">
    <name type="scientific">Rhodanobacter lindaniclasticus</name>
    <dbReference type="NCBI Taxonomy" id="75310"/>
    <lineage>
        <taxon>Bacteria</taxon>
        <taxon>Pseudomonadati</taxon>
        <taxon>Pseudomonadota</taxon>
        <taxon>Gammaproteobacteria</taxon>
        <taxon>Lysobacterales</taxon>
        <taxon>Rhodanobacteraceae</taxon>
        <taxon>Rhodanobacter</taxon>
    </lineage>
</organism>
<evidence type="ECO:0000256" key="1">
    <source>
        <dbReference type="SAM" id="Phobius"/>
    </source>
</evidence>
<sequence length="181" mass="19153">MDTRLHRTAIGRTREVRGPDALELLVARVIVVVVVVIAAGFGSRAKLMVQPLEAITLAWAPQVDARVYFAEHGRWPSAGDSNILGDARKGSHVEDLTLAEGGVITAQVSLGQSLPPGKRDGVSAMGGVQGRLSSRPELMGSAEEPAISFLCGYALPVTGTVGPDAVNRTTLPEKYLPPFCR</sequence>
<proteinExistence type="predicted"/>
<reference evidence="2 3" key="1">
    <citation type="submission" date="2017-02" db="EMBL/GenBank/DDBJ databases">
        <title>Whole genome sequencing of Rhodanobacter lindaniclasticus DSM 17932.</title>
        <authorList>
            <person name="Kumar S."/>
            <person name="Patil P."/>
            <person name="Patil P.B."/>
        </authorList>
    </citation>
    <scope>NUCLEOTIDE SEQUENCE [LARGE SCALE GENOMIC DNA]</scope>
    <source>
        <strain evidence="2 3">DSM 17932</strain>
    </source>
</reference>
<gene>
    <name evidence="2" type="ORF">B1991_08590</name>
</gene>
<keyword evidence="1" id="KW-1133">Transmembrane helix</keyword>
<dbReference type="Proteomes" id="UP000306317">
    <property type="component" value="Unassembled WGS sequence"/>
</dbReference>
<name>A0A4S3KHA6_9GAMM</name>
<evidence type="ECO:0000313" key="3">
    <source>
        <dbReference type="Proteomes" id="UP000306317"/>
    </source>
</evidence>
<accession>A0A4S3KHA6</accession>
<evidence type="ECO:0000313" key="2">
    <source>
        <dbReference type="EMBL" id="THD07678.1"/>
    </source>
</evidence>